<evidence type="ECO:0000313" key="2">
    <source>
        <dbReference type="Proteomes" id="UP001316184"/>
    </source>
</evidence>
<dbReference type="Gene3D" id="3.40.50.150">
    <property type="entry name" value="Vaccinia Virus protein VP39"/>
    <property type="match status" value="1"/>
</dbReference>
<dbReference type="Proteomes" id="UP001316184">
    <property type="component" value="Chromosome"/>
</dbReference>
<keyword evidence="1" id="KW-0489">Methyltransferase</keyword>
<evidence type="ECO:0000313" key="1">
    <source>
        <dbReference type="EMBL" id="UUP13222.1"/>
    </source>
</evidence>
<gene>
    <name evidence="1" type="ORF">NQV15_15410</name>
</gene>
<dbReference type="GO" id="GO:0032259">
    <property type="term" value="P:methylation"/>
    <property type="evidence" value="ECO:0007669"/>
    <property type="project" value="UniProtKB-KW"/>
</dbReference>
<dbReference type="GO" id="GO:0008168">
    <property type="term" value="F:methyltransferase activity"/>
    <property type="evidence" value="ECO:0007669"/>
    <property type="project" value="UniProtKB-KW"/>
</dbReference>
<protein>
    <submittedName>
        <fullName evidence="1">Class I SAM-dependent methyltransferase</fullName>
    </submittedName>
</protein>
<sequence length="214" mass="22401">MSQAPSSMTFAGLEVWFDDRVLRPREWTQAQSDWAAELLDGAPAGQVLELFAGVGHIGLAAVAANARELVMVDLNPVACELARRNADAAGMGARVEIRQGRIDEVLESRETFPVIIADPPWVPTAGIGEFPEDPTIAIDGGEDGLALARIACEVVDRHLAPGGSAILQLGNIGQADQLDANLAAAGSQLGVVETRTFERGVLVRLGVRAGSSAG</sequence>
<dbReference type="PANTHER" id="PTHR18895">
    <property type="entry name" value="HEMK METHYLTRANSFERASE"/>
    <property type="match status" value="1"/>
</dbReference>
<dbReference type="EMBL" id="CP102173">
    <property type="protein sequence ID" value="UUP13222.1"/>
    <property type="molecule type" value="Genomic_DNA"/>
</dbReference>
<name>A0ABY5M5Y4_9ACTN</name>
<dbReference type="InterPro" id="IPR002052">
    <property type="entry name" value="DNA_methylase_N6_adenine_CS"/>
</dbReference>
<proteinExistence type="predicted"/>
<dbReference type="Pfam" id="PF03602">
    <property type="entry name" value="Cons_hypoth95"/>
    <property type="match status" value="1"/>
</dbReference>
<dbReference type="SUPFAM" id="SSF53335">
    <property type="entry name" value="S-adenosyl-L-methionine-dependent methyltransferases"/>
    <property type="match status" value="1"/>
</dbReference>
<organism evidence="1 2">
    <name type="scientific">Aeromicrobium wangtongii</name>
    <dbReference type="NCBI Taxonomy" id="2969247"/>
    <lineage>
        <taxon>Bacteria</taxon>
        <taxon>Bacillati</taxon>
        <taxon>Actinomycetota</taxon>
        <taxon>Actinomycetes</taxon>
        <taxon>Propionibacteriales</taxon>
        <taxon>Nocardioidaceae</taxon>
        <taxon>Aeromicrobium</taxon>
    </lineage>
</organism>
<dbReference type="PANTHER" id="PTHR18895:SF74">
    <property type="entry name" value="MTRF1L RELEASE FACTOR GLUTAMINE METHYLTRANSFERASE"/>
    <property type="match status" value="1"/>
</dbReference>
<dbReference type="CDD" id="cd02440">
    <property type="entry name" value="AdoMet_MTases"/>
    <property type="match status" value="1"/>
</dbReference>
<reference evidence="1 2" key="1">
    <citation type="submission" date="2022-08" db="EMBL/GenBank/DDBJ databases">
        <title>novel species in genus Aeromicrobium.</title>
        <authorList>
            <person name="Ye L."/>
        </authorList>
    </citation>
    <scope>NUCLEOTIDE SEQUENCE [LARGE SCALE GENOMIC DNA]</scope>
    <source>
        <strain evidence="2">zg-Y1379</strain>
    </source>
</reference>
<dbReference type="PROSITE" id="PS00092">
    <property type="entry name" value="N6_MTASE"/>
    <property type="match status" value="1"/>
</dbReference>
<accession>A0ABY5M5Y4</accession>
<keyword evidence="1" id="KW-0808">Transferase</keyword>
<keyword evidence="2" id="KW-1185">Reference proteome</keyword>
<dbReference type="InterPro" id="IPR029063">
    <property type="entry name" value="SAM-dependent_MTases_sf"/>
</dbReference>
<dbReference type="InterPro" id="IPR050320">
    <property type="entry name" value="N5-glutamine_MTase"/>
</dbReference>